<proteinExistence type="predicted"/>
<name>A0AA85KFE0_TRIRE</name>
<dbReference type="WBParaSite" id="TREG1_7940.1">
    <property type="protein sequence ID" value="TREG1_7940.1"/>
    <property type="gene ID" value="TREG1_7940"/>
</dbReference>
<keyword evidence="1" id="KW-1133">Transmembrane helix</keyword>
<accession>A0AA85KFE0</accession>
<evidence type="ECO:0000313" key="2">
    <source>
        <dbReference type="Proteomes" id="UP000050795"/>
    </source>
</evidence>
<keyword evidence="1" id="KW-0472">Membrane</keyword>
<evidence type="ECO:0000256" key="1">
    <source>
        <dbReference type="SAM" id="Phobius"/>
    </source>
</evidence>
<dbReference type="Proteomes" id="UP000050795">
    <property type="component" value="Unassembled WGS sequence"/>
</dbReference>
<protein>
    <submittedName>
        <fullName evidence="3">Uncharacterized protein</fullName>
    </submittedName>
</protein>
<feature type="transmembrane region" description="Helical" evidence="1">
    <location>
        <begin position="20"/>
        <end position="40"/>
    </location>
</feature>
<reference evidence="2" key="1">
    <citation type="submission" date="2022-06" db="EMBL/GenBank/DDBJ databases">
        <authorList>
            <person name="Berger JAMES D."/>
            <person name="Berger JAMES D."/>
        </authorList>
    </citation>
    <scope>NUCLEOTIDE SEQUENCE [LARGE SCALE GENOMIC DNA]</scope>
</reference>
<organism evidence="2 3">
    <name type="scientific">Trichobilharzia regenti</name>
    <name type="common">Nasal bird schistosome</name>
    <dbReference type="NCBI Taxonomy" id="157069"/>
    <lineage>
        <taxon>Eukaryota</taxon>
        <taxon>Metazoa</taxon>
        <taxon>Spiralia</taxon>
        <taxon>Lophotrochozoa</taxon>
        <taxon>Platyhelminthes</taxon>
        <taxon>Trematoda</taxon>
        <taxon>Digenea</taxon>
        <taxon>Strigeidida</taxon>
        <taxon>Schistosomatoidea</taxon>
        <taxon>Schistosomatidae</taxon>
        <taxon>Trichobilharzia</taxon>
    </lineage>
</organism>
<dbReference type="AlphaFoldDB" id="A0AA85KFE0"/>
<reference evidence="3" key="2">
    <citation type="submission" date="2023-11" db="UniProtKB">
        <authorList>
            <consortium name="WormBaseParasite"/>
        </authorList>
    </citation>
    <scope>IDENTIFICATION</scope>
</reference>
<evidence type="ECO:0000313" key="3">
    <source>
        <dbReference type="WBParaSite" id="TREG1_7940.1"/>
    </source>
</evidence>
<sequence length="79" mass="9064">MDKNLQGPETVPKQEKTWAYFLATKGFGGAEFEILLFLVVSRSKIHHTVIPIFQICNTIPSRFCFSAGDEERKYFYSSV</sequence>
<keyword evidence="2" id="KW-1185">Reference proteome</keyword>
<keyword evidence="1" id="KW-0812">Transmembrane</keyword>